<dbReference type="InterPro" id="IPR036890">
    <property type="entry name" value="HATPase_C_sf"/>
</dbReference>
<evidence type="ECO:0000256" key="1">
    <source>
        <dbReference type="ARBA" id="ARBA00000085"/>
    </source>
</evidence>
<evidence type="ECO:0000256" key="3">
    <source>
        <dbReference type="ARBA" id="ARBA00022553"/>
    </source>
</evidence>
<feature type="compositionally biased region" description="Polar residues" evidence="8">
    <location>
        <begin position="457"/>
        <end position="469"/>
    </location>
</feature>
<dbReference type="FunFam" id="3.30.565.10:FF:000006">
    <property type="entry name" value="Sensor histidine kinase WalK"/>
    <property type="match status" value="1"/>
</dbReference>
<dbReference type="InterPro" id="IPR005467">
    <property type="entry name" value="His_kinase_dom"/>
</dbReference>
<proteinExistence type="predicted"/>
<dbReference type="EC" id="2.7.13.3" evidence="2"/>
<evidence type="ECO:0000313" key="11">
    <source>
        <dbReference type="EMBL" id="GHE03847.1"/>
    </source>
</evidence>
<keyword evidence="9" id="KW-0812">Transmembrane</keyword>
<accession>A0AAN4UTC9</accession>
<keyword evidence="6" id="KW-0902">Two-component regulatory system</keyword>
<dbReference type="InterPro" id="IPR003661">
    <property type="entry name" value="HisK_dim/P_dom"/>
</dbReference>
<gene>
    <name evidence="11" type="ORF">GCM10008024_28680</name>
    <name evidence="12" type="ORF">SAMN05444006_114112</name>
</gene>
<dbReference type="PANTHER" id="PTHR43711">
    <property type="entry name" value="TWO-COMPONENT HISTIDINE KINASE"/>
    <property type="match status" value="1"/>
</dbReference>
<comment type="caution">
    <text evidence="11">The sequence shown here is derived from an EMBL/GenBank/DDBJ whole genome shotgun (WGS) entry which is preliminary data.</text>
</comment>
<sequence length="487" mass="54159">MEHPRALNRTTDSLRPKRPDAQLSDRLRDYATVGMALFWQRMLIYGAGIAIGAYYIDTRLALIALALFSISEVFDLRTFRKVLHTKTFDLITQSRARMHVLIGGALNSGTICIIVLWISAIEGPGIHYMAFFILFAASLFAAMNSHQLISLLKIKMVFYGTTFLFIPAWDIVHTGAALSSPAWMHLFTNIFFLYFMIECARIFMHLYQRQLEQIENLRQEHEKVETAYRKKSEFLSTMSHELRTPMTSINGAVILARSGMLGKLPPRVDSTLAIAEANCRRLSLLINDVLDLQKIESGKMKLEIEPLELGEFLNAAIEMNSPYGAEFKVNFHTELPSNPVFVQADRHRLNQVMANLLSNAAKFSHAGDTVTIRLETDERSARILVIDTGIGLSEADRATVFDQFSQVDASDKRQVGGSGLGMAISEQILAAHGATIDYRKNPGPGTTFTVEMKRSKAPQNDQDSDNTAALATGGMNGVSPAYSPKSS</sequence>
<dbReference type="GO" id="GO:0000155">
    <property type="term" value="F:phosphorelay sensor kinase activity"/>
    <property type="evidence" value="ECO:0007669"/>
    <property type="project" value="InterPro"/>
</dbReference>
<evidence type="ECO:0000313" key="13">
    <source>
        <dbReference type="Proteomes" id="UP000199541"/>
    </source>
</evidence>
<feature type="transmembrane region" description="Helical" evidence="9">
    <location>
        <begin position="182"/>
        <end position="204"/>
    </location>
</feature>
<dbReference type="InterPro" id="IPR004358">
    <property type="entry name" value="Sig_transdc_His_kin-like_C"/>
</dbReference>
<evidence type="ECO:0000256" key="8">
    <source>
        <dbReference type="SAM" id="MobiDB-lite"/>
    </source>
</evidence>
<dbReference type="SUPFAM" id="SSF47384">
    <property type="entry name" value="Homodimeric domain of signal transducing histidine kinase"/>
    <property type="match status" value="1"/>
</dbReference>
<dbReference type="Proteomes" id="UP000199541">
    <property type="component" value="Unassembled WGS sequence"/>
</dbReference>
<dbReference type="Gene3D" id="1.10.287.130">
    <property type="match status" value="1"/>
</dbReference>
<evidence type="ECO:0000256" key="6">
    <source>
        <dbReference type="ARBA" id="ARBA00023012"/>
    </source>
</evidence>
<dbReference type="InterPro" id="IPR050736">
    <property type="entry name" value="Sensor_HK_Regulatory"/>
</dbReference>
<dbReference type="CDD" id="cd00082">
    <property type="entry name" value="HisKA"/>
    <property type="match status" value="1"/>
</dbReference>
<dbReference type="Pfam" id="PF00512">
    <property type="entry name" value="HisKA"/>
    <property type="match status" value="1"/>
</dbReference>
<evidence type="ECO:0000256" key="7">
    <source>
        <dbReference type="SAM" id="Coils"/>
    </source>
</evidence>
<dbReference type="PRINTS" id="PR00344">
    <property type="entry name" value="BCTRLSENSOR"/>
</dbReference>
<dbReference type="Pfam" id="PF02518">
    <property type="entry name" value="HATPase_c"/>
    <property type="match status" value="1"/>
</dbReference>
<feature type="transmembrane region" description="Helical" evidence="9">
    <location>
        <begin position="156"/>
        <end position="176"/>
    </location>
</feature>
<feature type="transmembrane region" description="Helical" evidence="9">
    <location>
        <begin position="62"/>
        <end position="79"/>
    </location>
</feature>
<evidence type="ECO:0000256" key="2">
    <source>
        <dbReference type="ARBA" id="ARBA00012438"/>
    </source>
</evidence>
<keyword evidence="4" id="KW-0808">Transferase</keyword>
<dbReference type="SMART" id="SM00388">
    <property type="entry name" value="HisKA"/>
    <property type="match status" value="1"/>
</dbReference>
<keyword evidence="3" id="KW-0597">Phosphoprotein</keyword>
<reference evidence="11" key="1">
    <citation type="journal article" date="2014" name="Int. J. Syst. Evol. Microbiol.">
        <title>Complete genome sequence of Corynebacterium casei LMG S-19264T (=DSM 44701T), isolated from a smear-ripened cheese.</title>
        <authorList>
            <consortium name="US DOE Joint Genome Institute (JGI-PGF)"/>
            <person name="Walter F."/>
            <person name="Albersmeier A."/>
            <person name="Kalinowski J."/>
            <person name="Ruckert C."/>
        </authorList>
    </citation>
    <scope>NUCLEOTIDE SEQUENCE</scope>
    <source>
        <strain evidence="11">CGMCC 1.10859</strain>
    </source>
</reference>
<dbReference type="Proteomes" id="UP000634647">
    <property type="component" value="Unassembled WGS sequence"/>
</dbReference>
<reference evidence="12 13" key="2">
    <citation type="submission" date="2016-10" db="EMBL/GenBank/DDBJ databases">
        <authorList>
            <person name="Varghese N."/>
            <person name="Submissions S."/>
        </authorList>
    </citation>
    <scope>NUCLEOTIDE SEQUENCE [LARGE SCALE GENOMIC DNA]</scope>
    <source>
        <strain evidence="12 13">DSM 24802</strain>
    </source>
</reference>
<keyword evidence="9" id="KW-0472">Membrane</keyword>
<feature type="domain" description="Histidine kinase" evidence="10">
    <location>
        <begin position="237"/>
        <end position="456"/>
    </location>
</feature>
<dbReference type="RefSeq" id="WP_176992659.1">
    <property type="nucleotide sequence ID" value="NZ_BNAB01000014.1"/>
</dbReference>
<comment type="catalytic activity">
    <reaction evidence="1">
        <text>ATP + protein L-histidine = ADP + protein N-phospho-L-histidine.</text>
        <dbReference type="EC" id="2.7.13.3"/>
    </reaction>
</comment>
<keyword evidence="5 12" id="KW-0418">Kinase</keyword>
<dbReference type="AlphaFoldDB" id="A0AAN4UTC9"/>
<feature type="transmembrane region" description="Helical" evidence="9">
    <location>
        <begin position="126"/>
        <end position="144"/>
    </location>
</feature>
<dbReference type="InterPro" id="IPR003594">
    <property type="entry name" value="HATPase_dom"/>
</dbReference>
<protein>
    <recommendedName>
        <fullName evidence="2">histidine kinase</fullName>
        <ecNumber evidence="2">2.7.13.3</ecNumber>
    </recommendedName>
</protein>
<keyword evidence="13" id="KW-1185">Reference proteome</keyword>
<keyword evidence="7" id="KW-0175">Coiled coil</keyword>
<dbReference type="EMBL" id="FNOB01000014">
    <property type="protein sequence ID" value="SDX36795.1"/>
    <property type="molecule type" value="Genomic_DNA"/>
</dbReference>
<evidence type="ECO:0000256" key="9">
    <source>
        <dbReference type="SAM" id="Phobius"/>
    </source>
</evidence>
<feature type="transmembrane region" description="Helical" evidence="9">
    <location>
        <begin position="100"/>
        <end position="120"/>
    </location>
</feature>
<dbReference type="InterPro" id="IPR036097">
    <property type="entry name" value="HisK_dim/P_sf"/>
</dbReference>
<organism evidence="11 14">
    <name type="scientific">Allgaiera indica</name>
    <dbReference type="NCBI Taxonomy" id="765699"/>
    <lineage>
        <taxon>Bacteria</taxon>
        <taxon>Pseudomonadati</taxon>
        <taxon>Pseudomonadota</taxon>
        <taxon>Alphaproteobacteria</taxon>
        <taxon>Rhodobacterales</taxon>
        <taxon>Paracoccaceae</taxon>
        <taxon>Allgaiera</taxon>
    </lineage>
</organism>
<dbReference type="Gene3D" id="3.30.565.10">
    <property type="entry name" value="Histidine kinase-like ATPase, C-terminal domain"/>
    <property type="match status" value="1"/>
</dbReference>
<evidence type="ECO:0000313" key="12">
    <source>
        <dbReference type="EMBL" id="SDX36795.1"/>
    </source>
</evidence>
<evidence type="ECO:0000313" key="14">
    <source>
        <dbReference type="Proteomes" id="UP000634647"/>
    </source>
</evidence>
<feature type="coiled-coil region" evidence="7">
    <location>
        <begin position="204"/>
        <end position="231"/>
    </location>
</feature>
<evidence type="ECO:0000259" key="10">
    <source>
        <dbReference type="PROSITE" id="PS50109"/>
    </source>
</evidence>
<name>A0AAN4UTC9_9RHOB</name>
<dbReference type="PANTHER" id="PTHR43711:SF1">
    <property type="entry name" value="HISTIDINE KINASE 1"/>
    <property type="match status" value="1"/>
</dbReference>
<keyword evidence="9" id="KW-1133">Transmembrane helix</keyword>
<dbReference type="SMART" id="SM00387">
    <property type="entry name" value="HATPase_c"/>
    <property type="match status" value="1"/>
</dbReference>
<dbReference type="SUPFAM" id="SSF55874">
    <property type="entry name" value="ATPase domain of HSP90 chaperone/DNA topoisomerase II/histidine kinase"/>
    <property type="match status" value="1"/>
</dbReference>
<feature type="region of interest" description="Disordered" evidence="8">
    <location>
        <begin position="440"/>
        <end position="487"/>
    </location>
</feature>
<feature type="transmembrane region" description="Helical" evidence="9">
    <location>
        <begin position="36"/>
        <end position="56"/>
    </location>
</feature>
<evidence type="ECO:0000256" key="4">
    <source>
        <dbReference type="ARBA" id="ARBA00022679"/>
    </source>
</evidence>
<dbReference type="PROSITE" id="PS50109">
    <property type="entry name" value="HIS_KIN"/>
    <property type="match status" value="1"/>
</dbReference>
<dbReference type="EMBL" id="BNAB01000014">
    <property type="protein sequence ID" value="GHE03847.1"/>
    <property type="molecule type" value="Genomic_DNA"/>
</dbReference>
<evidence type="ECO:0000256" key="5">
    <source>
        <dbReference type="ARBA" id="ARBA00022777"/>
    </source>
</evidence>
<reference evidence="11" key="3">
    <citation type="submission" date="2023-06" db="EMBL/GenBank/DDBJ databases">
        <authorList>
            <person name="Sun Q."/>
            <person name="Zhou Y."/>
        </authorList>
    </citation>
    <scope>NUCLEOTIDE SEQUENCE</scope>
    <source>
        <strain evidence="11">CGMCC 1.10859</strain>
    </source>
</reference>